<proteinExistence type="predicted"/>
<dbReference type="EMBL" id="LCBN01000028">
    <property type="protein sequence ID" value="KKS13255.1"/>
    <property type="molecule type" value="Genomic_DNA"/>
</dbReference>
<organism evidence="1 2">
    <name type="scientific">Candidatus Daviesbacteria bacterium GW2011_GWB1_41_5</name>
    <dbReference type="NCBI Taxonomy" id="1618429"/>
    <lineage>
        <taxon>Bacteria</taxon>
        <taxon>Candidatus Daviesiibacteriota</taxon>
    </lineage>
</organism>
<accession>A0A0G0WKA3</accession>
<comment type="caution">
    <text evidence="1">The sequence shown here is derived from an EMBL/GenBank/DDBJ whole genome shotgun (WGS) entry which is preliminary data.</text>
</comment>
<reference evidence="1 2" key="1">
    <citation type="journal article" date="2015" name="Nature">
        <title>rRNA introns, odd ribosomes, and small enigmatic genomes across a large radiation of phyla.</title>
        <authorList>
            <person name="Brown C.T."/>
            <person name="Hug L.A."/>
            <person name="Thomas B.C."/>
            <person name="Sharon I."/>
            <person name="Castelle C.J."/>
            <person name="Singh A."/>
            <person name="Wilkins M.J."/>
            <person name="Williams K.H."/>
            <person name="Banfield J.F."/>
        </authorList>
    </citation>
    <scope>NUCLEOTIDE SEQUENCE [LARGE SCALE GENOMIC DNA]</scope>
</reference>
<dbReference type="Gene3D" id="1.10.10.10">
    <property type="entry name" value="Winged helix-like DNA-binding domain superfamily/Winged helix DNA-binding domain"/>
    <property type="match status" value="1"/>
</dbReference>
<evidence type="ECO:0000313" key="1">
    <source>
        <dbReference type="EMBL" id="KKS13255.1"/>
    </source>
</evidence>
<evidence type="ECO:0000313" key="2">
    <source>
        <dbReference type="Proteomes" id="UP000034753"/>
    </source>
</evidence>
<name>A0A0G0WKA3_9BACT</name>
<dbReference type="InterPro" id="IPR036388">
    <property type="entry name" value="WH-like_DNA-bd_sf"/>
</dbReference>
<dbReference type="Proteomes" id="UP000034753">
    <property type="component" value="Unassembled WGS sequence"/>
</dbReference>
<sequence length="129" mass="14715">MAKNKIKKFLSDGTINPEYLKELKRRTLIQSTASSLRLSGIKITEKEVEQIVNRPASNSFFHKNIEKILSPKQSAVWNYLQSVSEATPGEIAKKAKVARPTVNQSLHKLLRLKKVERIGLGRSTRYRKL</sequence>
<gene>
    <name evidence="1" type="ORF">UU67_C0028G0010</name>
</gene>
<dbReference type="SUPFAM" id="SSF46785">
    <property type="entry name" value="Winged helix' DNA-binding domain"/>
    <property type="match status" value="1"/>
</dbReference>
<protein>
    <submittedName>
        <fullName evidence="1">Filamentation induced by cAMP protein Fic</fullName>
    </submittedName>
</protein>
<dbReference type="AlphaFoldDB" id="A0A0G0WKA3"/>
<dbReference type="InterPro" id="IPR036390">
    <property type="entry name" value="WH_DNA-bd_sf"/>
</dbReference>